<dbReference type="PROSITE" id="PS50873">
    <property type="entry name" value="PEROXIDASE_4"/>
    <property type="match status" value="2"/>
</dbReference>
<keyword evidence="15" id="KW-1015">Disulfide bond</keyword>
<name>A0AAV1RQ86_9ROSI</name>
<evidence type="ECO:0000256" key="1">
    <source>
        <dbReference type="ARBA" id="ARBA00000189"/>
    </source>
</evidence>
<comment type="similarity">
    <text evidence="16">Belongs to the peroxidase family.</text>
</comment>
<evidence type="ECO:0000256" key="10">
    <source>
        <dbReference type="ARBA" id="ARBA00023004"/>
    </source>
</evidence>
<dbReference type="InterPro" id="IPR000823">
    <property type="entry name" value="Peroxidase_pln"/>
</dbReference>
<feature type="binding site" evidence="13">
    <location>
        <position position="200"/>
    </location>
    <ligand>
        <name>Ca(2+)</name>
        <dbReference type="ChEBI" id="CHEBI:29108"/>
        <label>1</label>
    </ligand>
</feature>
<organism evidence="18 19">
    <name type="scientific">Dovyalis caffra</name>
    <dbReference type="NCBI Taxonomy" id="77055"/>
    <lineage>
        <taxon>Eukaryota</taxon>
        <taxon>Viridiplantae</taxon>
        <taxon>Streptophyta</taxon>
        <taxon>Embryophyta</taxon>
        <taxon>Tracheophyta</taxon>
        <taxon>Spermatophyta</taxon>
        <taxon>Magnoliopsida</taxon>
        <taxon>eudicotyledons</taxon>
        <taxon>Gunneridae</taxon>
        <taxon>Pentapetalae</taxon>
        <taxon>rosids</taxon>
        <taxon>fabids</taxon>
        <taxon>Malpighiales</taxon>
        <taxon>Salicaceae</taxon>
        <taxon>Flacourtieae</taxon>
        <taxon>Dovyalis</taxon>
    </lineage>
</organism>
<evidence type="ECO:0000256" key="12">
    <source>
        <dbReference type="PIRSR" id="PIRSR600823-2"/>
    </source>
</evidence>
<evidence type="ECO:0000256" key="11">
    <source>
        <dbReference type="ARBA" id="ARBA00023324"/>
    </source>
</evidence>
<keyword evidence="19" id="KW-1185">Reference proteome</keyword>
<accession>A0AAV1RQ86</accession>
<comment type="catalytic activity">
    <reaction evidence="1">
        <text>2 a phenolic donor + H2O2 = 2 a phenolic radical donor + 2 H2O</text>
        <dbReference type="Rhea" id="RHEA:56136"/>
        <dbReference type="ChEBI" id="CHEBI:15377"/>
        <dbReference type="ChEBI" id="CHEBI:16240"/>
        <dbReference type="ChEBI" id="CHEBI:139520"/>
        <dbReference type="ChEBI" id="CHEBI:139521"/>
        <dbReference type="EC" id="1.11.1.7"/>
    </reaction>
</comment>
<dbReference type="InterPro" id="IPR002016">
    <property type="entry name" value="Haem_peroxidase"/>
</dbReference>
<feature type="binding site" evidence="12">
    <location>
        <position position="304"/>
    </location>
    <ligand>
        <name>substrate</name>
    </ligand>
</feature>
<reference evidence="18 19" key="1">
    <citation type="submission" date="2024-01" db="EMBL/GenBank/DDBJ databases">
        <authorList>
            <person name="Waweru B."/>
        </authorList>
    </citation>
    <scope>NUCLEOTIDE SEQUENCE [LARGE SCALE GENOMIC DNA]</scope>
</reference>
<dbReference type="AlphaFoldDB" id="A0AAV1RQ86"/>
<evidence type="ECO:0000259" key="17">
    <source>
        <dbReference type="PROSITE" id="PS50873"/>
    </source>
</evidence>
<comment type="caution">
    <text evidence="18">The sequence shown here is derived from an EMBL/GenBank/DDBJ whole genome shotgun (WGS) entry which is preliminary data.</text>
</comment>
<dbReference type="PRINTS" id="PR00458">
    <property type="entry name" value="PEROXIDASE"/>
</dbReference>
<keyword evidence="10 13" id="KW-0408">Iron</keyword>
<dbReference type="Pfam" id="PF00141">
    <property type="entry name" value="peroxidase"/>
    <property type="match status" value="2"/>
</dbReference>
<feature type="domain" description="Plant heme peroxidase family profile" evidence="17">
    <location>
        <begin position="44"/>
        <end position="141"/>
    </location>
</feature>
<evidence type="ECO:0000313" key="19">
    <source>
        <dbReference type="Proteomes" id="UP001314170"/>
    </source>
</evidence>
<protein>
    <recommendedName>
        <fullName evidence="3">peroxidase</fullName>
        <ecNumber evidence="3">1.11.1.7</ecNumber>
    </recommendedName>
</protein>
<dbReference type="GO" id="GO:0046872">
    <property type="term" value="F:metal ion binding"/>
    <property type="evidence" value="ECO:0007669"/>
    <property type="project" value="UniProtKB-KW"/>
</dbReference>
<keyword evidence="11" id="KW-0376">Hydrogen peroxide</keyword>
<dbReference type="PANTHER" id="PTHR31517:SF59">
    <property type="entry name" value="PEROXIDASE"/>
    <property type="match status" value="1"/>
</dbReference>
<dbReference type="PANTHER" id="PTHR31517">
    <property type="match status" value="1"/>
</dbReference>
<feature type="binding site" evidence="13">
    <location>
        <position position="380"/>
    </location>
    <ligand>
        <name>Ca(2+)</name>
        <dbReference type="ChEBI" id="CHEBI:29108"/>
        <label>2</label>
    </ligand>
</feature>
<comment type="cofactor">
    <cofactor evidence="13">
        <name>heme b</name>
        <dbReference type="ChEBI" id="CHEBI:60344"/>
    </cofactor>
    <text evidence="13">Binds 1 heme b (iron(II)-protoporphyrin IX) group per subunit.</text>
</comment>
<gene>
    <name evidence="18" type="ORF">DCAF_LOCUS12892</name>
</gene>
<sequence>MAKIISKRQGVGRVISRIQKAKGASIMPHVFVAHIAVKWILKKKGFDASVLIASRERNKAERDAEINLSLPGDGYDVFFRAKRAMELQCPGSVSCADVMAIATRELVNLVGGQKGEKGWANFQGFKGGWQPSSSKPKVYLPLTCPRFALASTYNTKGGLSYDFYAETCPNVERIIFKAVADKFSEAPESAAGALRIFSRDCFAETAINTILGFFTEGCDASLLIASSHNLKVERDAETNLSLSGIGFDMFFRAKTAVESHCPRVVLVQMSWQLSREIRLQWFEVQKAIRYGLAYEASRVAGNIPGENDALSQVISLFNSKGLSILDMLALSGAHSVGTSHCKDFLCRISGFNKMIQDNAYYRNLQRGFGLLTTDQESALDPRTQVHLNIMVKDQETYSLVEDQKDVQQTKTVPLYKKPASALPPDVVMTI</sequence>
<feature type="site" description="Transition state stabilizer" evidence="14">
    <location>
        <position position="195"/>
    </location>
</feature>
<feature type="binding site" evidence="13">
    <location>
        <position position="219"/>
    </location>
    <ligand>
        <name>Ca(2+)</name>
        <dbReference type="ChEBI" id="CHEBI:29108"/>
        <label>1</label>
    </ligand>
</feature>
<feature type="binding site" evidence="13">
    <location>
        <position position="217"/>
    </location>
    <ligand>
        <name>Ca(2+)</name>
        <dbReference type="ChEBI" id="CHEBI:29108"/>
        <label>1</label>
    </ligand>
</feature>
<evidence type="ECO:0000256" key="16">
    <source>
        <dbReference type="RuleBase" id="RU004241"/>
    </source>
</evidence>
<evidence type="ECO:0000313" key="18">
    <source>
        <dbReference type="EMBL" id="CAK7337853.1"/>
    </source>
</evidence>
<feature type="binding site" description="axial binding residue" evidence="13">
    <location>
        <position position="334"/>
    </location>
    <ligand>
        <name>heme b</name>
        <dbReference type="ChEBI" id="CHEBI:60344"/>
    </ligand>
    <ligandPart>
        <name>Fe</name>
        <dbReference type="ChEBI" id="CHEBI:18248"/>
    </ligandPart>
</feature>
<keyword evidence="7 13" id="KW-0479">Metal-binding</keyword>
<dbReference type="EMBL" id="CAWUPB010001108">
    <property type="protein sequence ID" value="CAK7337853.1"/>
    <property type="molecule type" value="Genomic_DNA"/>
</dbReference>
<keyword evidence="4" id="KW-0964">Secreted</keyword>
<dbReference type="GO" id="GO:0006979">
    <property type="term" value="P:response to oxidative stress"/>
    <property type="evidence" value="ECO:0007669"/>
    <property type="project" value="InterPro"/>
</dbReference>
<keyword evidence="6" id="KW-0349">Heme</keyword>
<dbReference type="Proteomes" id="UP001314170">
    <property type="component" value="Unassembled WGS sequence"/>
</dbReference>
<evidence type="ECO:0000256" key="2">
    <source>
        <dbReference type="ARBA" id="ARBA00002322"/>
    </source>
</evidence>
<dbReference type="EC" id="1.11.1.7" evidence="3"/>
<evidence type="ECO:0000256" key="9">
    <source>
        <dbReference type="ARBA" id="ARBA00023002"/>
    </source>
</evidence>
<feature type="binding site" evidence="13">
    <location>
        <position position="233"/>
    </location>
    <ligand>
        <name>Ca(2+)</name>
        <dbReference type="ChEBI" id="CHEBI:29108"/>
        <label>1</label>
    </ligand>
</feature>
<dbReference type="PRINTS" id="PR00461">
    <property type="entry name" value="PLPEROXIDASE"/>
</dbReference>
<dbReference type="SUPFAM" id="SSF48113">
    <property type="entry name" value="Heme-dependent peroxidases"/>
    <property type="match status" value="2"/>
</dbReference>
<evidence type="ECO:0000256" key="8">
    <source>
        <dbReference type="ARBA" id="ARBA00022837"/>
    </source>
</evidence>
<proteinExistence type="inferred from homology"/>
<comment type="cofactor">
    <cofactor evidence="13">
        <name>Ca(2+)</name>
        <dbReference type="ChEBI" id="CHEBI:29108"/>
    </cofactor>
    <text evidence="13">Binds 2 calcium ions per subunit.</text>
</comment>
<feature type="disulfide bond" evidence="15">
    <location>
        <begin position="168"/>
        <end position="261"/>
    </location>
</feature>
<dbReference type="GO" id="GO:0042744">
    <property type="term" value="P:hydrogen peroxide catabolic process"/>
    <property type="evidence" value="ECO:0007669"/>
    <property type="project" value="UniProtKB-KW"/>
</dbReference>
<feature type="binding site" evidence="13">
    <location>
        <position position="383"/>
    </location>
    <ligand>
        <name>Ca(2+)</name>
        <dbReference type="ChEBI" id="CHEBI:29108"/>
        <label>2</label>
    </ligand>
</feature>
<feature type="domain" description="Plant heme peroxidase family profile" evidence="17">
    <location>
        <begin position="158"/>
        <end position="397"/>
    </location>
</feature>
<keyword evidence="9" id="KW-0560">Oxidoreductase</keyword>
<evidence type="ECO:0000256" key="6">
    <source>
        <dbReference type="ARBA" id="ARBA00022617"/>
    </source>
</evidence>
<evidence type="ECO:0000256" key="4">
    <source>
        <dbReference type="ARBA" id="ARBA00022525"/>
    </source>
</evidence>
<keyword evidence="5" id="KW-0575">Peroxidase</keyword>
<evidence type="ECO:0000256" key="14">
    <source>
        <dbReference type="PIRSR" id="PIRSR600823-4"/>
    </source>
</evidence>
<feature type="binding site" evidence="13">
    <location>
        <position position="221"/>
    </location>
    <ligand>
        <name>Ca(2+)</name>
        <dbReference type="ChEBI" id="CHEBI:29108"/>
        <label>1</label>
    </ligand>
</feature>
<keyword evidence="8 13" id="KW-0106">Calcium</keyword>
<evidence type="ECO:0000256" key="7">
    <source>
        <dbReference type="ARBA" id="ARBA00022723"/>
    </source>
</evidence>
<evidence type="ECO:0000256" key="3">
    <source>
        <dbReference type="ARBA" id="ARBA00012313"/>
    </source>
</evidence>
<dbReference type="Gene3D" id="1.10.420.10">
    <property type="entry name" value="Peroxidase, domain 2"/>
    <property type="match status" value="1"/>
</dbReference>
<dbReference type="GO" id="GO:0020037">
    <property type="term" value="F:heme binding"/>
    <property type="evidence" value="ECO:0007669"/>
    <property type="project" value="InterPro"/>
</dbReference>
<dbReference type="GO" id="GO:0140825">
    <property type="term" value="F:lactoperoxidase activity"/>
    <property type="evidence" value="ECO:0007669"/>
    <property type="project" value="UniProtKB-EC"/>
</dbReference>
<evidence type="ECO:0000256" key="15">
    <source>
        <dbReference type="PIRSR" id="PIRSR600823-5"/>
    </source>
</evidence>
<dbReference type="Gene3D" id="1.10.520.10">
    <property type="match status" value="2"/>
</dbReference>
<dbReference type="InterPro" id="IPR010255">
    <property type="entry name" value="Haem_peroxidase_sf"/>
</dbReference>
<comment type="function">
    <text evidence="2">Removal of H(2)O(2), oxidation of toxic reductants, biosynthesis and degradation of lignin, suberization, auxin catabolism, response to environmental stresses such as wounding, pathogen attack and oxidative stress. These functions might be dependent on each isozyme/isoform in each plant tissue.</text>
</comment>
<evidence type="ECO:0000256" key="13">
    <source>
        <dbReference type="PIRSR" id="PIRSR600823-3"/>
    </source>
</evidence>
<feature type="disulfide bond" evidence="15">
    <location>
        <begin position="201"/>
        <end position="218"/>
    </location>
</feature>
<evidence type="ECO:0000256" key="5">
    <source>
        <dbReference type="ARBA" id="ARBA00022559"/>
    </source>
</evidence>